<protein>
    <submittedName>
        <fullName evidence="4">HNH endonuclease</fullName>
    </submittedName>
</protein>
<feature type="domain" description="HNH nuclease" evidence="3">
    <location>
        <begin position="278"/>
        <end position="330"/>
    </location>
</feature>
<evidence type="ECO:0000259" key="3">
    <source>
        <dbReference type="SMART" id="SM00507"/>
    </source>
</evidence>
<reference evidence="5" key="1">
    <citation type="submission" date="2015-11" db="EMBL/GenBank/DDBJ databases">
        <authorList>
            <person name="Varghese N."/>
        </authorList>
    </citation>
    <scope>NUCLEOTIDE SEQUENCE [LARGE SCALE GENOMIC DNA]</scope>
    <source>
        <strain evidence="5">DSM 45899</strain>
    </source>
</reference>
<keyword evidence="4" id="KW-0255">Endonuclease</keyword>
<evidence type="ECO:0000313" key="5">
    <source>
        <dbReference type="Proteomes" id="UP000198802"/>
    </source>
</evidence>
<dbReference type="CDD" id="cd00085">
    <property type="entry name" value="HNHc"/>
    <property type="match status" value="1"/>
</dbReference>
<dbReference type="SMART" id="SM00507">
    <property type="entry name" value="HNHc"/>
    <property type="match status" value="1"/>
</dbReference>
<dbReference type="GO" id="GO:0008270">
    <property type="term" value="F:zinc ion binding"/>
    <property type="evidence" value="ECO:0007669"/>
    <property type="project" value="InterPro"/>
</dbReference>
<dbReference type="Proteomes" id="UP000198802">
    <property type="component" value="Unassembled WGS sequence"/>
</dbReference>
<feature type="compositionally biased region" description="Low complexity" evidence="2">
    <location>
        <begin position="151"/>
        <end position="161"/>
    </location>
</feature>
<evidence type="ECO:0000256" key="1">
    <source>
        <dbReference type="ARBA" id="ARBA00023450"/>
    </source>
</evidence>
<keyword evidence="4" id="KW-0378">Hydrolase</keyword>
<dbReference type="GO" id="GO:0003676">
    <property type="term" value="F:nucleic acid binding"/>
    <property type="evidence" value="ECO:0007669"/>
    <property type="project" value="InterPro"/>
</dbReference>
<name>A0A0S4QNX9_9ACTN</name>
<feature type="compositionally biased region" description="Pro residues" evidence="2">
    <location>
        <begin position="172"/>
        <end position="186"/>
    </location>
</feature>
<gene>
    <name evidence="4" type="ORF">Ga0074812_108278</name>
</gene>
<sequence>MRSCAHWLSWRCGLSPRTAREHLATAHALEQLPAIRAAFAAGTLSYSKVRAITRVARPDTERTWLNHAEHCTAGALEHLVGAYRQRNADPDDRARTRAARRVSWRTDEDGMVHLTAVLPADEGARLIAAIETARDSLTTTEPSPAPPSPANPGTAEPATEPTTDERPHPEPEPAPEPDSGPGPGPGPGCQGDADGLVALAESFLHHGPPGLLRPAHTLVLHLRPTDLRPGTTDTATPATLPPAVLQRLGCDGLVQALLTDPDGNPLRLGRRHRFPTRRLQAAVHARDHGTCQYPGCAHTRWLNIHHLTGWADGGRTDLDNLTLVCGTHHRHLHDEGITLRRTSNATIVALLPDGRTLTPAPPVTPGEQPTTALTDMTGHVAPAAITTRDGGRLNLGESLFVLLQDREAVA</sequence>
<dbReference type="InterPro" id="IPR002711">
    <property type="entry name" value="HNH"/>
</dbReference>
<evidence type="ECO:0000256" key="2">
    <source>
        <dbReference type="SAM" id="MobiDB-lite"/>
    </source>
</evidence>
<comment type="similarity">
    <text evidence="1">Belongs to the Rv1128c/1148c/1588c/1702c/1945/3466 family.</text>
</comment>
<dbReference type="GO" id="GO:0004519">
    <property type="term" value="F:endonuclease activity"/>
    <property type="evidence" value="ECO:0007669"/>
    <property type="project" value="UniProtKB-KW"/>
</dbReference>
<dbReference type="Pfam" id="PF01844">
    <property type="entry name" value="HNH"/>
    <property type="match status" value="1"/>
</dbReference>
<dbReference type="InterPro" id="IPR003870">
    <property type="entry name" value="DUF222"/>
</dbReference>
<evidence type="ECO:0000313" key="4">
    <source>
        <dbReference type="EMBL" id="CUU56750.1"/>
    </source>
</evidence>
<keyword evidence="4" id="KW-0540">Nuclease</keyword>
<dbReference type="AlphaFoldDB" id="A0A0S4QNX9"/>
<organism evidence="4 5">
    <name type="scientific">Parafrankia irregularis</name>
    <dbReference type="NCBI Taxonomy" id="795642"/>
    <lineage>
        <taxon>Bacteria</taxon>
        <taxon>Bacillati</taxon>
        <taxon>Actinomycetota</taxon>
        <taxon>Actinomycetes</taxon>
        <taxon>Frankiales</taxon>
        <taxon>Frankiaceae</taxon>
        <taxon>Parafrankia</taxon>
    </lineage>
</organism>
<dbReference type="Gene3D" id="1.10.30.50">
    <property type="match status" value="1"/>
</dbReference>
<dbReference type="Pfam" id="PF02720">
    <property type="entry name" value="DUF222"/>
    <property type="match status" value="1"/>
</dbReference>
<proteinExistence type="inferred from homology"/>
<keyword evidence="5" id="KW-1185">Reference proteome</keyword>
<dbReference type="EMBL" id="FAOZ01000008">
    <property type="protein sequence ID" value="CUU56750.1"/>
    <property type="molecule type" value="Genomic_DNA"/>
</dbReference>
<dbReference type="InterPro" id="IPR003615">
    <property type="entry name" value="HNH_nuc"/>
</dbReference>
<accession>A0A0S4QNX9</accession>
<feature type="region of interest" description="Disordered" evidence="2">
    <location>
        <begin position="136"/>
        <end position="194"/>
    </location>
</feature>